<organism evidence="5 6">
    <name type="scientific">Sungouiella intermedia</name>
    <dbReference type="NCBI Taxonomy" id="45354"/>
    <lineage>
        <taxon>Eukaryota</taxon>
        <taxon>Fungi</taxon>
        <taxon>Dikarya</taxon>
        <taxon>Ascomycota</taxon>
        <taxon>Saccharomycotina</taxon>
        <taxon>Pichiomycetes</taxon>
        <taxon>Metschnikowiaceae</taxon>
        <taxon>Sungouiella</taxon>
    </lineage>
</organism>
<dbReference type="GO" id="GO:0006103">
    <property type="term" value="P:2-oxoglutarate metabolic process"/>
    <property type="evidence" value="ECO:0007669"/>
    <property type="project" value="InterPro"/>
</dbReference>
<evidence type="ECO:0000256" key="3">
    <source>
        <dbReference type="ARBA" id="ARBA00043970"/>
    </source>
</evidence>
<dbReference type="InterPro" id="IPR020373">
    <property type="entry name" value="Kgd4/YMR-31"/>
</dbReference>
<dbReference type="EMBL" id="LT635756">
    <property type="protein sequence ID" value="SGZ47456.1"/>
    <property type="molecule type" value="Genomic_DNA"/>
</dbReference>
<evidence type="ECO:0000313" key="7">
    <source>
        <dbReference type="Proteomes" id="UP000182334"/>
    </source>
</evidence>
<evidence type="ECO:0000313" key="6">
    <source>
        <dbReference type="Proteomes" id="UP000182259"/>
    </source>
</evidence>
<protein>
    <submittedName>
        <fullName evidence="4">CIC11C00000002321</fullName>
    </submittedName>
    <submittedName>
        <fullName evidence="5">CIC11C00000003517</fullName>
    </submittedName>
</protein>
<comment type="subcellular location">
    <subcellularLocation>
        <location evidence="1">Mitochondrion</location>
    </subcellularLocation>
</comment>
<dbReference type="Proteomes" id="UP000182334">
    <property type="component" value="Chromosome I"/>
</dbReference>
<dbReference type="Proteomes" id="UP000182259">
    <property type="component" value="Chromosome I"/>
</dbReference>
<dbReference type="STRING" id="45354.A0A1L0D054"/>
<evidence type="ECO:0000313" key="5">
    <source>
        <dbReference type="EMBL" id="SGZ49309.1"/>
    </source>
</evidence>
<keyword evidence="2" id="KW-0496">Mitochondrion</keyword>
<dbReference type="GO" id="GO:0005739">
    <property type="term" value="C:mitochondrion"/>
    <property type="evidence" value="ECO:0007669"/>
    <property type="project" value="UniProtKB-SubCell"/>
</dbReference>
<sequence>MAPEGKLPSIVQSKAAAQYKPIELKEGEVLFRYELPKRFRYSPPSALEAEQIDSGGATFIY</sequence>
<reference evidence="6 7" key="1">
    <citation type="submission" date="2016-10" db="EMBL/GenBank/DDBJ databases">
        <authorList>
            <person name="de Groot N.N."/>
        </authorList>
    </citation>
    <scope>NUCLEOTIDE SEQUENCE [LARGE SCALE GENOMIC DNA]</scope>
    <source>
        <strain evidence="4 7">CBS 141442</strain>
        <strain evidence="5 6">PYCC 4715</strain>
    </source>
</reference>
<dbReference type="AlphaFoldDB" id="A0A1L0D054"/>
<name>A0A1L0D054_9ASCO</name>
<dbReference type="EMBL" id="LT635764">
    <property type="protein sequence ID" value="SGZ49309.1"/>
    <property type="molecule type" value="Genomic_DNA"/>
</dbReference>
<evidence type="ECO:0000256" key="1">
    <source>
        <dbReference type="ARBA" id="ARBA00004173"/>
    </source>
</evidence>
<dbReference type="Pfam" id="PF10937">
    <property type="entry name" value="Kgd4-YMR31"/>
    <property type="match status" value="1"/>
</dbReference>
<proteinExistence type="inferred from homology"/>
<gene>
    <name evidence="5" type="ORF">SAMEA4029009_CIC11G00000003517</name>
    <name evidence="4" type="ORF">SAMEA4029010_CIC11G00000002321</name>
</gene>
<evidence type="ECO:0000256" key="2">
    <source>
        <dbReference type="ARBA" id="ARBA00023128"/>
    </source>
</evidence>
<keyword evidence="7" id="KW-1185">Reference proteome</keyword>
<dbReference type="OrthoDB" id="2116030at2759"/>
<accession>A0A1L0D054</accession>
<evidence type="ECO:0000313" key="4">
    <source>
        <dbReference type="EMBL" id="SGZ47456.1"/>
    </source>
</evidence>
<comment type="similarity">
    <text evidence="3">Belongs to the alpha-ketoglutarate dehydrogenase component 4 family.</text>
</comment>